<keyword evidence="4 9" id="KW-0812">Transmembrane</keyword>
<dbReference type="PANTHER" id="PTHR48022">
    <property type="entry name" value="PLASTIDIC GLUCOSE TRANSPORTER 4"/>
    <property type="match status" value="1"/>
</dbReference>
<dbReference type="NCBIfam" id="TIGR00879">
    <property type="entry name" value="SP"/>
    <property type="match status" value="1"/>
</dbReference>
<dbReference type="PROSITE" id="PS00217">
    <property type="entry name" value="SUGAR_TRANSPORT_2"/>
    <property type="match status" value="1"/>
</dbReference>
<reference evidence="11 12" key="1">
    <citation type="submission" date="2014-04" db="EMBL/GenBank/DDBJ databases">
        <title>Evolutionary Origins and Diversification of the Mycorrhizal Mutualists.</title>
        <authorList>
            <consortium name="DOE Joint Genome Institute"/>
            <consortium name="Mycorrhizal Genomics Consortium"/>
            <person name="Kohler A."/>
            <person name="Kuo A."/>
            <person name="Nagy L.G."/>
            <person name="Floudas D."/>
            <person name="Copeland A."/>
            <person name="Barry K.W."/>
            <person name="Cichocki N."/>
            <person name="Veneault-Fourrey C."/>
            <person name="LaButti K."/>
            <person name="Lindquist E.A."/>
            <person name="Lipzen A."/>
            <person name="Lundell T."/>
            <person name="Morin E."/>
            <person name="Murat C."/>
            <person name="Riley R."/>
            <person name="Ohm R."/>
            <person name="Sun H."/>
            <person name="Tunlid A."/>
            <person name="Henrissat B."/>
            <person name="Grigoriev I.V."/>
            <person name="Hibbett D.S."/>
            <person name="Martin F."/>
        </authorList>
    </citation>
    <scope>NUCLEOTIDE SEQUENCE [LARGE SCALE GENOMIC DNA]</scope>
    <source>
        <strain evidence="11 12">FD-317 M1</strain>
    </source>
</reference>
<evidence type="ECO:0000256" key="6">
    <source>
        <dbReference type="ARBA" id="ARBA00023136"/>
    </source>
</evidence>
<accession>A0A0D0CI70</accession>
<evidence type="ECO:0000256" key="3">
    <source>
        <dbReference type="ARBA" id="ARBA00022448"/>
    </source>
</evidence>
<dbReference type="InterPro" id="IPR020846">
    <property type="entry name" value="MFS_dom"/>
</dbReference>
<feature type="domain" description="Major facilitator superfamily (MFS) profile" evidence="10">
    <location>
        <begin position="10"/>
        <end position="446"/>
    </location>
</feature>
<dbReference type="SUPFAM" id="SSF103473">
    <property type="entry name" value="MFS general substrate transporter"/>
    <property type="match status" value="1"/>
</dbReference>
<feature type="transmembrane region" description="Helical" evidence="9">
    <location>
        <begin position="47"/>
        <end position="70"/>
    </location>
</feature>
<keyword evidence="5 9" id="KW-1133">Transmembrane helix</keyword>
<dbReference type="PANTHER" id="PTHR48022:SF11">
    <property type="entry name" value="MONOSACCHARIDE TRANSPORTER (HXT8), PUTATIVE (AFU_ORTHOLOGUE AFUA_2G08120)-RELATED"/>
    <property type="match status" value="1"/>
</dbReference>
<dbReference type="InterPro" id="IPR003663">
    <property type="entry name" value="Sugar/inositol_transpt"/>
</dbReference>
<dbReference type="Gene3D" id="1.20.1250.20">
    <property type="entry name" value="MFS general substrate transporter like domains"/>
    <property type="match status" value="1"/>
</dbReference>
<feature type="transmembrane region" description="Helical" evidence="9">
    <location>
        <begin position="325"/>
        <end position="342"/>
    </location>
</feature>
<dbReference type="InterPro" id="IPR050360">
    <property type="entry name" value="MFS_Sugar_Transporters"/>
</dbReference>
<gene>
    <name evidence="11" type="ORF">GYMLUDRAFT_176904</name>
</gene>
<dbReference type="GO" id="GO:0005351">
    <property type="term" value="F:carbohydrate:proton symporter activity"/>
    <property type="evidence" value="ECO:0007669"/>
    <property type="project" value="TreeGrafter"/>
</dbReference>
<feature type="transmembrane region" description="Helical" evidence="9">
    <location>
        <begin position="292"/>
        <end position="313"/>
    </location>
</feature>
<dbReference type="HOGENOM" id="CLU_001265_30_13_1"/>
<dbReference type="FunFam" id="1.20.1250.20:FF:000134">
    <property type="entry name" value="MFS sugar transporter protein"/>
    <property type="match status" value="1"/>
</dbReference>
<feature type="transmembrane region" description="Helical" evidence="9">
    <location>
        <begin position="362"/>
        <end position="381"/>
    </location>
</feature>
<sequence length="483" mass="52949">MRTYTVVLGLFAGFGEYLRFYSYDTGIITTSIAHESFINYMHNPNPAMTGAIVATFIAGEIIGAVLQMAIGDRLGRRRFMQVLCIIVTIGTVVQTAAVNYAMFLVGRILTGVALGGLNGTVPVYNSEIAPPEHRGVIGGLAGYMIGAGTCLANWVGYACGFAPSGNFQWRFPLALQIPPGPILFAGVQFFLPESPRWLLRQGRDEEAKAAFTKIRGELTVEKINSEFETMKEQIVLEMSTQVTTFAEAWQRYRKRILIAITAQIITALSGINVIQYYQSTLYKQLGFTGQKVLLLAAIYGTIGITVNVLSVSLRLLDTVGRVKPLGFASLALSAILIYNAIMTKIFATSDNAVGKDFTVVGIYLYTAIYYLGINSTTWLYGVEILPVFLRNKVTGLAACAHFIVNISITEAGPSAFANIKQNYYYVFVAAMFVCGVIVFVFFPETKGRTLEMIAADFGDIVVVENTNQDSEKISVHDERIENV</sequence>
<evidence type="ECO:0000313" key="11">
    <source>
        <dbReference type="EMBL" id="KIK54653.1"/>
    </source>
</evidence>
<dbReference type="OrthoDB" id="6133115at2759"/>
<dbReference type="Proteomes" id="UP000053593">
    <property type="component" value="Unassembled WGS sequence"/>
</dbReference>
<dbReference type="InterPro" id="IPR036259">
    <property type="entry name" value="MFS_trans_sf"/>
</dbReference>
<dbReference type="Pfam" id="PF00083">
    <property type="entry name" value="Sugar_tr"/>
    <property type="match status" value="1"/>
</dbReference>
<protein>
    <recommendedName>
        <fullName evidence="10">Major facilitator superfamily (MFS) profile domain-containing protein</fullName>
    </recommendedName>
</protein>
<dbReference type="GO" id="GO:0016020">
    <property type="term" value="C:membrane"/>
    <property type="evidence" value="ECO:0007669"/>
    <property type="project" value="UniProtKB-SubCell"/>
</dbReference>
<name>A0A0D0CI70_9AGAR</name>
<dbReference type="InterPro" id="IPR005828">
    <property type="entry name" value="MFS_sugar_transport-like"/>
</dbReference>
<evidence type="ECO:0000256" key="7">
    <source>
        <dbReference type="ARBA" id="ARBA00049119"/>
    </source>
</evidence>
<comment type="subcellular location">
    <subcellularLocation>
        <location evidence="1">Membrane</location>
        <topology evidence="1">Multi-pass membrane protein</topology>
    </subcellularLocation>
</comment>
<feature type="transmembrane region" description="Helical" evidence="9">
    <location>
        <begin position="423"/>
        <end position="442"/>
    </location>
</feature>
<keyword evidence="12" id="KW-1185">Reference proteome</keyword>
<feature type="transmembrane region" description="Helical" evidence="9">
    <location>
        <begin position="82"/>
        <end position="102"/>
    </location>
</feature>
<keyword evidence="6 9" id="KW-0472">Membrane</keyword>
<proteinExistence type="inferred from homology"/>
<evidence type="ECO:0000256" key="2">
    <source>
        <dbReference type="ARBA" id="ARBA00010992"/>
    </source>
</evidence>
<evidence type="ECO:0000313" key="12">
    <source>
        <dbReference type="Proteomes" id="UP000053593"/>
    </source>
</evidence>
<evidence type="ECO:0000256" key="5">
    <source>
        <dbReference type="ARBA" id="ARBA00022989"/>
    </source>
</evidence>
<dbReference type="PROSITE" id="PS50850">
    <property type="entry name" value="MFS"/>
    <property type="match status" value="1"/>
</dbReference>
<evidence type="ECO:0000256" key="4">
    <source>
        <dbReference type="ARBA" id="ARBA00022692"/>
    </source>
</evidence>
<evidence type="ECO:0000256" key="9">
    <source>
        <dbReference type="SAM" id="Phobius"/>
    </source>
</evidence>
<comment type="similarity">
    <text evidence="2 8">Belongs to the major facilitator superfamily. Sugar transporter (TC 2.A.1.1) family.</text>
</comment>
<evidence type="ECO:0000256" key="8">
    <source>
        <dbReference type="RuleBase" id="RU003346"/>
    </source>
</evidence>
<feature type="transmembrane region" description="Helical" evidence="9">
    <location>
        <begin position="136"/>
        <end position="157"/>
    </location>
</feature>
<evidence type="ECO:0000256" key="1">
    <source>
        <dbReference type="ARBA" id="ARBA00004141"/>
    </source>
</evidence>
<organism evidence="11 12">
    <name type="scientific">Collybiopsis luxurians FD-317 M1</name>
    <dbReference type="NCBI Taxonomy" id="944289"/>
    <lineage>
        <taxon>Eukaryota</taxon>
        <taxon>Fungi</taxon>
        <taxon>Dikarya</taxon>
        <taxon>Basidiomycota</taxon>
        <taxon>Agaricomycotina</taxon>
        <taxon>Agaricomycetes</taxon>
        <taxon>Agaricomycetidae</taxon>
        <taxon>Agaricales</taxon>
        <taxon>Marasmiineae</taxon>
        <taxon>Omphalotaceae</taxon>
        <taxon>Collybiopsis</taxon>
        <taxon>Collybiopsis luxurians</taxon>
    </lineage>
</organism>
<keyword evidence="3 8" id="KW-0813">Transport</keyword>
<dbReference type="InterPro" id="IPR005829">
    <property type="entry name" value="Sugar_transporter_CS"/>
</dbReference>
<feature type="transmembrane region" description="Helical" evidence="9">
    <location>
        <begin position="256"/>
        <end position="277"/>
    </location>
</feature>
<comment type="catalytic activity">
    <reaction evidence="7">
        <text>myo-inositol(out) + H(+)(out) = myo-inositol(in) + H(+)(in)</text>
        <dbReference type="Rhea" id="RHEA:60364"/>
        <dbReference type="ChEBI" id="CHEBI:15378"/>
        <dbReference type="ChEBI" id="CHEBI:17268"/>
    </reaction>
</comment>
<dbReference type="EMBL" id="KN834814">
    <property type="protein sequence ID" value="KIK54653.1"/>
    <property type="molecule type" value="Genomic_DNA"/>
</dbReference>
<feature type="transmembrane region" description="Helical" evidence="9">
    <location>
        <begin position="393"/>
        <end position="411"/>
    </location>
</feature>
<evidence type="ECO:0000259" key="10">
    <source>
        <dbReference type="PROSITE" id="PS50850"/>
    </source>
</evidence>
<dbReference type="AlphaFoldDB" id="A0A0D0CI70"/>
<dbReference type="PRINTS" id="PR00171">
    <property type="entry name" value="SUGRTRNSPORT"/>
</dbReference>